<dbReference type="RefSeq" id="WP_283732565.1">
    <property type="nucleotide sequence ID" value="NZ_CP125968.1"/>
</dbReference>
<evidence type="ECO:0000256" key="2">
    <source>
        <dbReference type="ARBA" id="ARBA00022801"/>
    </source>
</evidence>
<dbReference type="Pfam" id="PF00293">
    <property type="entry name" value="NUDIX"/>
    <property type="match status" value="1"/>
</dbReference>
<evidence type="ECO:0000313" key="5">
    <source>
        <dbReference type="Proteomes" id="UP001271648"/>
    </source>
</evidence>
<organism evidence="4 5">
    <name type="scientific">Sporosarcina thermotolerans</name>
    <dbReference type="NCBI Taxonomy" id="633404"/>
    <lineage>
        <taxon>Bacteria</taxon>
        <taxon>Bacillati</taxon>
        <taxon>Bacillota</taxon>
        <taxon>Bacilli</taxon>
        <taxon>Bacillales</taxon>
        <taxon>Caryophanaceae</taxon>
        <taxon>Sporosarcina</taxon>
    </lineage>
</organism>
<keyword evidence="5" id="KW-1185">Reference proteome</keyword>
<feature type="domain" description="Nudix hydrolase" evidence="3">
    <location>
        <begin position="4"/>
        <end position="134"/>
    </location>
</feature>
<dbReference type="AlphaFoldDB" id="A0AAW9A7A2"/>
<dbReference type="EMBL" id="JAUBDJ010000004">
    <property type="protein sequence ID" value="MDW0117052.1"/>
    <property type="molecule type" value="Genomic_DNA"/>
</dbReference>
<proteinExistence type="predicted"/>
<evidence type="ECO:0000256" key="1">
    <source>
        <dbReference type="ARBA" id="ARBA00001946"/>
    </source>
</evidence>
<accession>A0AAW9A7A2</accession>
<dbReference type="Gene3D" id="3.90.79.10">
    <property type="entry name" value="Nucleoside Triphosphate Pyrophosphohydrolase"/>
    <property type="match status" value="1"/>
</dbReference>
<keyword evidence="2" id="KW-0378">Hydrolase</keyword>
<comment type="caution">
    <text evidence="4">The sequence shown here is derived from an EMBL/GenBank/DDBJ whole genome shotgun (WGS) entry which is preliminary data.</text>
</comment>
<evidence type="ECO:0000259" key="3">
    <source>
        <dbReference type="PROSITE" id="PS51462"/>
    </source>
</evidence>
<dbReference type="InterPro" id="IPR020084">
    <property type="entry name" value="NUDIX_hydrolase_CS"/>
</dbReference>
<dbReference type="InterPro" id="IPR000086">
    <property type="entry name" value="NUDIX_hydrolase_dom"/>
</dbReference>
<dbReference type="PANTHER" id="PTHR43046:SF14">
    <property type="entry name" value="MUTT_NUDIX FAMILY PROTEIN"/>
    <property type="match status" value="1"/>
</dbReference>
<name>A0AAW9A7A2_9BACL</name>
<dbReference type="PROSITE" id="PS00893">
    <property type="entry name" value="NUDIX_BOX"/>
    <property type="match status" value="1"/>
</dbReference>
<comment type="cofactor">
    <cofactor evidence="1">
        <name>Mg(2+)</name>
        <dbReference type="ChEBI" id="CHEBI:18420"/>
    </cofactor>
</comment>
<sequence>MTNPFHHLARGIFIKDNQVLLAQAIGEKNTFLPGGHIEFCESAKDALAREVEEELGISCTVGNFLGLVEHKWEKKGILNCEVNQVFEVTSKSLTAGINPQSSEPHLQFFWCKEEDLDNCNLQPYPFRQLIQKYMNGKKNIWWESTLNYEIEDSNRS</sequence>
<dbReference type="GO" id="GO:0016787">
    <property type="term" value="F:hydrolase activity"/>
    <property type="evidence" value="ECO:0007669"/>
    <property type="project" value="UniProtKB-KW"/>
</dbReference>
<reference evidence="4 5" key="1">
    <citation type="submission" date="2023-06" db="EMBL/GenBank/DDBJ databases">
        <title>Sporosarcina sp. nov., isolated from Korean traditional fermented seafood 'Jeotgal'.</title>
        <authorList>
            <person name="Yang A.I."/>
            <person name="Shin N.-R."/>
        </authorList>
    </citation>
    <scope>NUCLEOTIDE SEQUENCE [LARGE SCALE GENOMIC DNA]</scope>
    <source>
        <strain evidence="4 5">KCTC43456</strain>
    </source>
</reference>
<dbReference type="SUPFAM" id="SSF55811">
    <property type="entry name" value="Nudix"/>
    <property type="match status" value="1"/>
</dbReference>
<dbReference type="InterPro" id="IPR015797">
    <property type="entry name" value="NUDIX_hydrolase-like_dom_sf"/>
</dbReference>
<evidence type="ECO:0000313" key="4">
    <source>
        <dbReference type="EMBL" id="MDW0117052.1"/>
    </source>
</evidence>
<protein>
    <submittedName>
        <fullName evidence="4">NUDIX domain-containing protein</fullName>
    </submittedName>
</protein>
<dbReference type="PANTHER" id="PTHR43046">
    <property type="entry name" value="GDP-MANNOSE MANNOSYL HYDROLASE"/>
    <property type="match status" value="1"/>
</dbReference>
<dbReference type="Proteomes" id="UP001271648">
    <property type="component" value="Unassembled WGS sequence"/>
</dbReference>
<dbReference type="PROSITE" id="PS51462">
    <property type="entry name" value="NUDIX"/>
    <property type="match status" value="1"/>
</dbReference>
<gene>
    <name evidence="4" type="ORF">QTL97_08905</name>
</gene>